<feature type="compositionally biased region" description="Low complexity" evidence="1">
    <location>
        <begin position="112"/>
        <end position="123"/>
    </location>
</feature>
<accession>A0ABQ4ZRZ6</accession>
<proteinExistence type="predicted"/>
<reference evidence="2" key="1">
    <citation type="journal article" date="2022" name="Int. J. Mol. Sci.">
        <title>Draft Genome of Tanacetum Coccineum: Genomic Comparison of Closely Related Tanacetum-Family Plants.</title>
        <authorList>
            <person name="Yamashiro T."/>
            <person name="Shiraishi A."/>
            <person name="Nakayama K."/>
            <person name="Satake H."/>
        </authorList>
    </citation>
    <scope>NUCLEOTIDE SEQUENCE</scope>
</reference>
<evidence type="ECO:0000313" key="3">
    <source>
        <dbReference type="Proteomes" id="UP001151760"/>
    </source>
</evidence>
<feature type="region of interest" description="Disordered" evidence="1">
    <location>
        <begin position="112"/>
        <end position="133"/>
    </location>
</feature>
<evidence type="ECO:0000256" key="1">
    <source>
        <dbReference type="SAM" id="MobiDB-lite"/>
    </source>
</evidence>
<dbReference type="Proteomes" id="UP001151760">
    <property type="component" value="Unassembled WGS sequence"/>
</dbReference>
<keyword evidence="3" id="KW-1185">Reference proteome</keyword>
<evidence type="ECO:0000313" key="2">
    <source>
        <dbReference type="EMBL" id="GJS93064.1"/>
    </source>
</evidence>
<protein>
    <submittedName>
        <fullName evidence="2">Uncharacterized protein</fullName>
    </submittedName>
</protein>
<comment type="caution">
    <text evidence="2">The sequence shown here is derived from an EMBL/GenBank/DDBJ whole genome shotgun (WGS) entry which is preliminary data.</text>
</comment>
<organism evidence="2 3">
    <name type="scientific">Tanacetum coccineum</name>
    <dbReference type="NCBI Taxonomy" id="301880"/>
    <lineage>
        <taxon>Eukaryota</taxon>
        <taxon>Viridiplantae</taxon>
        <taxon>Streptophyta</taxon>
        <taxon>Embryophyta</taxon>
        <taxon>Tracheophyta</taxon>
        <taxon>Spermatophyta</taxon>
        <taxon>Magnoliopsida</taxon>
        <taxon>eudicotyledons</taxon>
        <taxon>Gunneridae</taxon>
        <taxon>Pentapetalae</taxon>
        <taxon>asterids</taxon>
        <taxon>campanulids</taxon>
        <taxon>Asterales</taxon>
        <taxon>Asteraceae</taxon>
        <taxon>Asteroideae</taxon>
        <taxon>Anthemideae</taxon>
        <taxon>Anthemidinae</taxon>
        <taxon>Tanacetum</taxon>
    </lineage>
</organism>
<gene>
    <name evidence="2" type="ORF">Tco_0800032</name>
</gene>
<dbReference type="EMBL" id="BQNB010011627">
    <property type="protein sequence ID" value="GJS93064.1"/>
    <property type="molecule type" value="Genomic_DNA"/>
</dbReference>
<name>A0ABQ4ZRZ6_9ASTR</name>
<sequence length="133" mass="14418">MRMLFPLTFQTISRFPDYVPASPGKTYSSSSNNSFGLVPIASPTLSLFHDAYMKVMQAYYAKKSPIPPPTIMPPSSMISPRTSTSKAPAMTQAAIKKLVVDSVSEALEAQAANIANTNNTNRNPKPREAPVAR</sequence>
<reference evidence="2" key="2">
    <citation type="submission" date="2022-01" db="EMBL/GenBank/DDBJ databases">
        <authorList>
            <person name="Yamashiro T."/>
            <person name="Shiraishi A."/>
            <person name="Satake H."/>
            <person name="Nakayama K."/>
        </authorList>
    </citation>
    <scope>NUCLEOTIDE SEQUENCE</scope>
</reference>